<comment type="caution">
    <text evidence="1">The sequence shown here is derived from an EMBL/GenBank/DDBJ whole genome shotgun (WGS) entry which is preliminary data.</text>
</comment>
<organism evidence="1 2">
    <name type="scientific">Arctium lappa</name>
    <name type="common">Greater burdock</name>
    <name type="synonym">Lappa major</name>
    <dbReference type="NCBI Taxonomy" id="4217"/>
    <lineage>
        <taxon>Eukaryota</taxon>
        <taxon>Viridiplantae</taxon>
        <taxon>Streptophyta</taxon>
        <taxon>Embryophyta</taxon>
        <taxon>Tracheophyta</taxon>
        <taxon>Spermatophyta</taxon>
        <taxon>Magnoliopsida</taxon>
        <taxon>eudicotyledons</taxon>
        <taxon>Gunneridae</taxon>
        <taxon>Pentapetalae</taxon>
        <taxon>asterids</taxon>
        <taxon>campanulids</taxon>
        <taxon>Asterales</taxon>
        <taxon>Asteraceae</taxon>
        <taxon>Carduoideae</taxon>
        <taxon>Cardueae</taxon>
        <taxon>Arctiinae</taxon>
        <taxon>Arctium</taxon>
    </lineage>
</organism>
<protein>
    <submittedName>
        <fullName evidence="1">Uncharacterized protein</fullName>
    </submittedName>
</protein>
<evidence type="ECO:0000313" key="2">
    <source>
        <dbReference type="Proteomes" id="UP001055879"/>
    </source>
</evidence>
<gene>
    <name evidence="1" type="ORF">L6452_17283</name>
</gene>
<keyword evidence="2" id="KW-1185">Reference proteome</keyword>
<sequence length="150" mass="17060">MRPDSGYQVDREMELVFNTCKCVEGDKVVFALSMLRDNAMFWWEAKTGGEGSKAARGMAWDTFVAKFKTQFCPLAAVKKLEEEFLAKMSKKEKDRQKSERGTEKRKWEGPARDTKKVKTTRPEQQCGSPDHIKMDWPQLKKGATGGFGGK</sequence>
<accession>A0ACB9C2Z4</accession>
<dbReference type="EMBL" id="CM042051">
    <property type="protein sequence ID" value="KAI3728644.1"/>
    <property type="molecule type" value="Genomic_DNA"/>
</dbReference>
<name>A0ACB9C2Z4_ARCLA</name>
<reference evidence="1 2" key="2">
    <citation type="journal article" date="2022" name="Mol. Ecol. Resour.">
        <title>The genomes of chicory, endive, great burdock and yacon provide insights into Asteraceae paleo-polyploidization history and plant inulin production.</title>
        <authorList>
            <person name="Fan W."/>
            <person name="Wang S."/>
            <person name="Wang H."/>
            <person name="Wang A."/>
            <person name="Jiang F."/>
            <person name="Liu H."/>
            <person name="Zhao H."/>
            <person name="Xu D."/>
            <person name="Zhang Y."/>
        </authorList>
    </citation>
    <scope>NUCLEOTIDE SEQUENCE [LARGE SCALE GENOMIC DNA]</scope>
    <source>
        <strain evidence="2">cv. Niubang</strain>
    </source>
</reference>
<evidence type="ECO:0000313" key="1">
    <source>
        <dbReference type="EMBL" id="KAI3728644.1"/>
    </source>
</evidence>
<dbReference type="Proteomes" id="UP001055879">
    <property type="component" value="Linkage Group LG05"/>
</dbReference>
<proteinExistence type="predicted"/>
<reference evidence="2" key="1">
    <citation type="journal article" date="2022" name="Mol. Ecol. Resour.">
        <title>The genomes of chicory, endive, great burdock and yacon provide insights into Asteraceae palaeo-polyploidization history and plant inulin production.</title>
        <authorList>
            <person name="Fan W."/>
            <person name="Wang S."/>
            <person name="Wang H."/>
            <person name="Wang A."/>
            <person name="Jiang F."/>
            <person name="Liu H."/>
            <person name="Zhao H."/>
            <person name="Xu D."/>
            <person name="Zhang Y."/>
        </authorList>
    </citation>
    <scope>NUCLEOTIDE SEQUENCE [LARGE SCALE GENOMIC DNA]</scope>
    <source>
        <strain evidence="2">cv. Niubang</strain>
    </source>
</reference>